<dbReference type="KEGG" id="nall:PP769_19220"/>
<dbReference type="Proteomes" id="UP001302719">
    <property type="component" value="Chromosome"/>
</dbReference>
<evidence type="ECO:0000313" key="3">
    <source>
        <dbReference type="Proteomes" id="UP001302719"/>
    </source>
</evidence>
<dbReference type="RefSeq" id="WP_312643379.1">
    <property type="nucleotide sequence ID" value="NZ_CP116967.1"/>
</dbReference>
<feature type="chain" id="PRO_5041729751" evidence="1">
    <location>
        <begin position="22"/>
        <end position="119"/>
    </location>
</feature>
<dbReference type="AlphaFoldDB" id="A0AA96G9S9"/>
<gene>
    <name evidence="2" type="ORF">PP769_19220</name>
</gene>
<evidence type="ECO:0000256" key="1">
    <source>
        <dbReference type="SAM" id="SignalP"/>
    </source>
</evidence>
<proteinExistence type="predicted"/>
<organism evidence="2 3">
    <name type="scientific">Candidatus Nitrospira allomarina</name>
    <dbReference type="NCBI Taxonomy" id="3020900"/>
    <lineage>
        <taxon>Bacteria</taxon>
        <taxon>Pseudomonadati</taxon>
        <taxon>Nitrospirota</taxon>
        <taxon>Nitrospiria</taxon>
        <taxon>Nitrospirales</taxon>
        <taxon>Nitrospiraceae</taxon>
        <taxon>Nitrospira</taxon>
    </lineage>
</organism>
<reference evidence="2 3" key="1">
    <citation type="submission" date="2023-01" db="EMBL/GenBank/DDBJ databases">
        <title>Cultivation and genomic characterization of new, ubiquitous marine nitrite-oxidizing bacteria from the Nitrospirales.</title>
        <authorList>
            <person name="Mueller A.J."/>
            <person name="Daebeler A."/>
            <person name="Herbold C.W."/>
            <person name="Kirkegaard R.H."/>
            <person name="Daims H."/>
        </authorList>
    </citation>
    <scope>NUCLEOTIDE SEQUENCE [LARGE SCALE GENOMIC DNA]</scope>
    <source>
        <strain evidence="2 3">VA</strain>
    </source>
</reference>
<name>A0AA96G9S9_9BACT</name>
<accession>A0AA96G9S9</accession>
<protein>
    <submittedName>
        <fullName evidence="2">Uncharacterized protein</fullName>
    </submittedName>
</protein>
<dbReference type="EMBL" id="CP116967">
    <property type="protein sequence ID" value="WNM58074.1"/>
    <property type="molecule type" value="Genomic_DNA"/>
</dbReference>
<sequence length="119" mass="13263">MKYLMPIAIVLLVTISEPAAAEPIRPTQDRLAEAQHLIHDASHSMDNAWDAFHKAALGGTLASPEIQTAAEADLMKGRDLLRKAMMAQHEGNIEEVRNLTKQIHQLSAEIQRKSQMEKE</sequence>
<evidence type="ECO:0000313" key="2">
    <source>
        <dbReference type="EMBL" id="WNM58074.1"/>
    </source>
</evidence>
<keyword evidence="1" id="KW-0732">Signal</keyword>
<keyword evidence="3" id="KW-1185">Reference proteome</keyword>
<feature type="signal peptide" evidence="1">
    <location>
        <begin position="1"/>
        <end position="21"/>
    </location>
</feature>